<dbReference type="SUPFAM" id="SSF53474">
    <property type="entry name" value="alpha/beta-Hydrolases"/>
    <property type="match status" value="1"/>
</dbReference>
<keyword evidence="2" id="KW-0443">Lipid metabolism</keyword>
<evidence type="ECO:0000256" key="2">
    <source>
        <dbReference type="PIRNR" id="PIRNR000862"/>
    </source>
</evidence>
<evidence type="ECO:0000259" key="4">
    <source>
        <dbReference type="Pfam" id="PF04083"/>
    </source>
</evidence>
<feature type="signal peptide" evidence="3">
    <location>
        <begin position="1"/>
        <end position="24"/>
    </location>
</feature>
<dbReference type="InterPro" id="IPR029058">
    <property type="entry name" value="AB_hydrolase_fold"/>
</dbReference>
<keyword evidence="2" id="KW-0378">Hydrolase</keyword>
<dbReference type="PANTHER" id="PTHR11005">
    <property type="entry name" value="LYSOSOMAL ACID LIPASE-RELATED"/>
    <property type="match status" value="1"/>
</dbReference>
<dbReference type="Proteomes" id="UP001497512">
    <property type="component" value="Chromosome 1"/>
</dbReference>
<keyword evidence="2" id="KW-0442">Lipid degradation</keyword>
<evidence type="ECO:0000256" key="3">
    <source>
        <dbReference type="SAM" id="SignalP"/>
    </source>
</evidence>
<accession>A0ABP0TAG3</accession>
<dbReference type="EMBL" id="OZ019893">
    <property type="protein sequence ID" value="CAK9190955.1"/>
    <property type="molecule type" value="Genomic_DNA"/>
</dbReference>
<gene>
    <name evidence="5" type="ORF">CSSPTR1EN2_LOCUS1149</name>
</gene>
<keyword evidence="3" id="KW-0732">Signal</keyword>
<dbReference type="Gene3D" id="3.40.50.1820">
    <property type="entry name" value="alpha/beta hydrolase"/>
    <property type="match status" value="1"/>
</dbReference>
<protein>
    <recommendedName>
        <fullName evidence="2">Lipase</fullName>
    </recommendedName>
</protein>
<dbReference type="InterPro" id="IPR006693">
    <property type="entry name" value="AB_hydrolase_lipase"/>
</dbReference>
<sequence length="418" mass="47581">MEKAAIQILVLLLALAVHLTICYSLQESEVQTRGKAKEAEGMCEEVLKGSGYPCMEYTVQTEDGFLLGLQRIPHGLGNKVQPLMNKHKAPVLLQHGVVLGGDIWFLNLPAQSLGFMLADEGFDVWVANVRGTRWSHGHIALTKHEQQKKNTKKEKNYWDWSWDELAMYDLPAMLEFVYKTTGSKVFYVAHSQGTIMGMAAFSQTKVNSMVAAAALLSPITYLDHITSDFIKYAADHYVDWMVKTMGMRQFNLHNELGVELIDWVCMKEDVDCGNFLTALTGPNCCFNNTRIPHYLEFEPHSTSLKNLVHLAQMIRRDTFCKYDYGYLGNLQHYLRLNPPEYDLSLIPATLPMWIAWGGNDALSDPTDVLHMLKKLRTKPAAMVYLPDYAHLDFVLSVHAKEDLYNSMINFFRSHAELY</sequence>
<reference evidence="5 6" key="1">
    <citation type="submission" date="2024-02" db="EMBL/GenBank/DDBJ databases">
        <authorList>
            <consortium name="ELIXIR-Norway"/>
            <consortium name="Elixir Norway"/>
        </authorList>
    </citation>
    <scope>NUCLEOTIDE SEQUENCE [LARGE SCALE GENOMIC DNA]</scope>
</reference>
<feature type="domain" description="Partial AB-hydrolase lipase" evidence="4">
    <location>
        <begin position="45"/>
        <end position="107"/>
    </location>
</feature>
<name>A0ABP0TAG3_9BRYO</name>
<keyword evidence="6" id="KW-1185">Reference proteome</keyword>
<evidence type="ECO:0000313" key="6">
    <source>
        <dbReference type="Proteomes" id="UP001497512"/>
    </source>
</evidence>
<evidence type="ECO:0000256" key="1">
    <source>
        <dbReference type="ARBA" id="ARBA00010701"/>
    </source>
</evidence>
<comment type="similarity">
    <text evidence="1 2">Belongs to the AB hydrolase superfamily. Lipase family.</text>
</comment>
<proteinExistence type="inferred from homology"/>
<evidence type="ECO:0000313" key="5">
    <source>
        <dbReference type="EMBL" id="CAK9190955.1"/>
    </source>
</evidence>
<dbReference type="InterPro" id="IPR025483">
    <property type="entry name" value="Lipase_euk"/>
</dbReference>
<dbReference type="Pfam" id="PF04083">
    <property type="entry name" value="Abhydro_lipase"/>
    <property type="match status" value="1"/>
</dbReference>
<feature type="chain" id="PRO_5045471457" description="Lipase" evidence="3">
    <location>
        <begin position="25"/>
        <end position="418"/>
    </location>
</feature>
<organism evidence="5 6">
    <name type="scientific">Sphagnum troendelagicum</name>
    <dbReference type="NCBI Taxonomy" id="128251"/>
    <lineage>
        <taxon>Eukaryota</taxon>
        <taxon>Viridiplantae</taxon>
        <taxon>Streptophyta</taxon>
        <taxon>Embryophyta</taxon>
        <taxon>Bryophyta</taxon>
        <taxon>Sphagnophytina</taxon>
        <taxon>Sphagnopsida</taxon>
        <taxon>Sphagnales</taxon>
        <taxon>Sphagnaceae</taxon>
        <taxon>Sphagnum</taxon>
    </lineage>
</organism>
<dbReference type="PIRSF" id="PIRSF000862">
    <property type="entry name" value="Steryl_ester_lip"/>
    <property type="match status" value="1"/>
</dbReference>